<evidence type="ECO:0000313" key="4">
    <source>
        <dbReference type="EMBL" id="POW08005.1"/>
    </source>
</evidence>
<feature type="non-terminal residue" evidence="3">
    <location>
        <position position="1"/>
    </location>
</feature>
<protein>
    <submittedName>
        <fullName evidence="3">Uncharacterized protein</fullName>
    </submittedName>
</protein>
<evidence type="ECO:0000313" key="7">
    <source>
        <dbReference type="Proteomes" id="UP000238274"/>
    </source>
</evidence>
<dbReference type="VEuPathDB" id="FungiDB:PSHT_09746"/>
<evidence type="ECO:0000313" key="6">
    <source>
        <dbReference type="EMBL" id="POW17764.1"/>
    </source>
</evidence>
<dbReference type="EMBL" id="PKSM01000196">
    <property type="protein sequence ID" value="POW03565.1"/>
    <property type="molecule type" value="Genomic_DNA"/>
</dbReference>
<evidence type="ECO:0000313" key="5">
    <source>
        <dbReference type="EMBL" id="POW09367.1"/>
    </source>
</evidence>
<proteinExistence type="predicted"/>
<dbReference type="EMBL" id="PKSM01000073">
    <property type="protein sequence ID" value="POW17764.1"/>
    <property type="molecule type" value="Genomic_DNA"/>
</dbReference>
<dbReference type="Proteomes" id="UP000238274">
    <property type="component" value="Unassembled WGS sequence"/>
</dbReference>
<dbReference type="EMBL" id="PKSM01000128">
    <property type="protein sequence ID" value="POW09367.1"/>
    <property type="molecule type" value="Genomic_DNA"/>
</dbReference>
<comment type="caution">
    <text evidence="3">The sequence shown here is derived from an EMBL/GenBank/DDBJ whole genome shotgun (WGS) entry which is preliminary data.</text>
</comment>
<accession>A0A2S4V2A5</accession>
<dbReference type="VEuPathDB" id="FungiDB:PSHT_06325"/>
<keyword evidence="7" id="KW-1185">Reference proteome</keyword>
<dbReference type="AlphaFoldDB" id="A0A2S4V2A5"/>
<reference evidence="3 7" key="1">
    <citation type="submission" date="2017-12" db="EMBL/GenBank/DDBJ databases">
        <title>Gene loss provides genomic basis for host adaptation in cereal stripe rust fungi.</title>
        <authorList>
            <person name="Xia C."/>
        </authorList>
    </citation>
    <scope>NUCLEOTIDE SEQUENCE [LARGE SCALE GENOMIC DNA]</scope>
    <source>
        <strain evidence="3 7">93TX-2</strain>
    </source>
</reference>
<dbReference type="VEuPathDB" id="FungiDB:PSHT_16470"/>
<feature type="compositionally biased region" description="Polar residues" evidence="1">
    <location>
        <begin position="1"/>
        <end position="18"/>
    </location>
</feature>
<reference evidence="7" key="3">
    <citation type="journal article" date="2018" name="Mol. Plant Microbe Interact.">
        <title>Genome sequence resources for the wheat stripe rust pathogen (Puccinia striiformis f. sp. tritici) and the barley stripe rust pathogen (Puccinia striiformis f. sp. hordei).</title>
        <authorList>
            <person name="Xia C."/>
            <person name="Wang M."/>
            <person name="Yin C."/>
            <person name="Cornejo O.E."/>
            <person name="Hulbert S.H."/>
            <person name="Chen X."/>
        </authorList>
    </citation>
    <scope>NUCLEOTIDE SEQUENCE [LARGE SCALE GENOMIC DNA]</scope>
    <source>
        <strain evidence="7">93TX-2</strain>
    </source>
</reference>
<dbReference type="VEuPathDB" id="FungiDB:PSHT_11667"/>
<evidence type="ECO:0000313" key="3">
    <source>
        <dbReference type="EMBL" id="POW03565.1"/>
    </source>
</evidence>
<sequence length="133" mass="14801">CSPSVNPDFGRSSNTRTDPTPRHQNPHIRLIFDHILGQFWHCNGAIHLSAASIRWALKIGLCYQLETWPIVQVATPQEDRLTRCYCLPVADLLRCTEEDKLILDDCPNGTRVLNAGHMYGEGHGGISYGTGTT</sequence>
<feature type="region of interest" description="Disordered" evidence="1">
    <location>
        <begin position="1"/>
        <end position="24"/>
    </location>
</feature>
<gene>
    <name evidence="6" type="ORF">PSHT_06325</name>
    <name evidence="5" type="ORF">PSHT_09169</name>
    <name evidence="4" type="ORF">PSHT_09746</name>
    <name evidence="3" type="ORF">PSHT_11667</name>
    <name evidence="2" type="ORF">PSHT_16470</name>
</gene>
<dbReference type="EMBL" id="PKSM01000141">
    <property type="protein sequence ID" value="POW08005.1"/>
    <property type="molecule type" value="Genomic_DNA"/>
</dbReference>
<reference evidence="7" key="2">
    <citation type="journal article" date="2018" name="BMC Genomics">
        <title>Genomic insights into host adaptation between the wheat stripe rust pathogen (Puccinia striiformis f. sp. tritici) and the barley stripe rust pathogen (Puccinia striiformis f. sp. hordei).</title>
        <authorList>
            <person name="Xia C."/>
            <person name="Wang M."/>
            <person name="Yin C."/>
            <person name="Cornejo O.E."/>
            <person name="Hulbert S.H."/>
            <person name="Chen X."/>
        </authorList>
    </citation>
    <scope>NUCLEOTIDE SEQUENCE [LARGE SCALE GENOMIC DNA]</scope>
    <source>
        <strain evidence="7">93TX-2</strain>
    </source>
</reference>
<dbReference type="EMBL" id="PKSM01000534">
    <property type="protein sequence ID" value="POV94044.1"/>
    <property type="molecule type" value="Genomic_DNA"/>
</dbReference>
<evidence type="ECO:0000256" key="1">
    <source>
        <dbReference type="SAM" id="MobiDB-lite"/>
    </source>
</evidence>
<name>A0A2S4V2A5_9BASI</name>
<organism evidence="3 7">
    <name type="scientific">Puccinia striiformis</name>
    <dbReference type="NCBI Taxonomy" id="27350"/>
    <lineage>
        <taxon>Eukaryota</taxon>
        <taxon>Fungi</taxon>
        <taxon>Dikarya</taxon>
        <taxon>Basidiomycota</taxon>
        <taxon>Pucciniomycotina</taxon>
        <taxon>Pucciniomycetes</taxon>
        <taxon>Pucciniales</taxon>
        <taxon>Pucciniaceae</taxon>
        <taxon>Puccinia</taxon>
    </lineage>
</organism>
<evidence type="ECO:0000313" key="2">
    <source>
        <dbReference type="EMBL" id="POV94044.1"/>
    </source>
</evidence>
<dbReference type="VEuPathDB" id="FungiDB:PSHT_09169"/>